<feature type="chain" id="PRO_5040176959" description="Secreted protein" evidence="1">
    <location>
        <begin position="18"/>
        <end position="109"/>
    </location>
</feature>
<name>A0A9P3LM62_9APHY</name>
<organism evidence="2 3">
    <name type="scientific">Phanerochaete sordida</name>
    <dbReference type="NCBI Taxonomy" id="48140"/>
    <lineage>
        <taxon>Eukaryota</taxon>
        <taxon>Fungi</taxon>
        <taxon>Dikarya</taxon>
        <taxon>Basidiomycota</taxon>
        <taxon>Agaricomycotina</taxon>
        <taxon>Agaricomycetes</taxon>
        <taxon>Polyporales</taxon>
        <taxon>Phanerochaetaceae</taxon>
        <taxon>Phanerochaete</taxon>
    </lineage>
</organism>
<evidence type="ECO:0000313" key="2">
    <source>
        <dbReference type="EMBL" id="GJF00484.1"/>
    </source>
</evidence>
<proteinExistence type="predicted"/>
<dbReference type="Proteomes" id="UP000703269">
    <property type="component" value="Unassembled WGS sequence"/>
</dbReference>
<evidence type="ECO:0008006" key="4">
    <source>
        <dbReference type="Google" id="ProtNLM"/>
    </source>
</evidence>
<keyword evidence="1" id="KW-0732">Signal</keyword>
<dbReference type="EMBL" id="BPQB01000158">
    <property type="protein sequence ID" value="GJF00484.1"/>
    <property type="molecule type" value="Genomic_DNA"/>
</dbReference>
<evidence type="ECO:0000256" key="1">
    <source>
        <dbReference type="SAM" id="SignalP"/>
    </source>
</evidence>
<dbReference type="AlphaFoldDB" id="A0A9P3LM62"/>
<comment type="caution">
    <text evidence="2">The sequence shown here is derived from an EMBL/GenBank/DDBJ whole genome shotgun (WGS) entry which is preliminary data.</text>
</comment>
<protein>
    <recommendedName>
        <fullName evidence="4">Secreted protein</fullName>
    </recommendedName>
</protein>
<gene>
    <name evidence="2" type="ORF">PsYK624_167720</name>
</gene>
<evidence type="ECO:0000313" key="3">
    <source>
        <dbReference type="Proteomes" id="UP000703269"/>
    </source>
</evidence>
<feature type="signal peptide" evidence="1">
    <location>
        <begin position="1"/>
        <end position="17"/>
    </location>
</feature>
<reference evidence="2 3" key="1">
    <citation type="submission" date="2021-08" db="EMBL/GenBank/DDBJ databases">
        <title>Draft Genome Sequence of Phanerochaete sordida strain YK-624.</title>
        <authorList>
            <person name="Mori T."/>
            <person name="Dohra H."/>
            <person name="Suzuki T."/>
            <person name="Kawagishi H."/>
            <person name="Hirai H."/>
        </authorList>
    </citation>
    <scope>NUCLEOTIDE SEQUENCE [LARGE SCALE GENOMIC DNA]</scope>
    <source>
        <strain evidence="2 3">YK-624</strain>
    </source>
</reference>
<keyword evidence="3" id="KW-1185">Reference proteome</keyword>
<accession>A0A9P3LM62</accession>
<sequence length="109" mass="12080">MLVKTCAAHLCLTVAISTLCGRLGAMLESMYISPVGLFRRMQRFSKYVVASRRQGKERKIFVVDVRLPISKGADLVARLRVPPLRATRYKFAAASTPDLCTIVGSHGER</sequence>